<name>A0A317KK70_9ACTN</name>
<dbReference type="Proteomes" id="UP000245683">
    <property type="component" value="Unassembled WGS sequence"/>
</dbReference>
<evidence type="ECO:0000313" key="4">
    <source>
        <dbReference type="Proteomes" id="UP000245683"/>
    </source>
</evidence>
<evidence type="ECO:0000313" key="3">
    <source>
        <dbReference type="EMBL" id="PWU53811.1"/>
    </source>
</evidence>
<accession>A0A317KK70</accession>
<keyword evidence="2" id="KW-0732">Signal</keyword>
<gene>
    <name evidence="3" type="ORF">DLJ46_00585</name>
</gene>
<protein>
    <submittedName>
        <fullName evidence="3">Uncharacterized protein</fullName>
    </submittedName>
</protein>
<proteinExistence type="predicted"/>
<feature type="signal peptide" evidence="2">
    <location>
        <begin position="1"/>
        <end position="27"/>
    </location>
</feature>
<keyword evidence="4" id="KW-1185">Reference proteome</keyword>
<comment type="caution">
    <text evidence="3">The sequence shown here is derived from an EMBL/GenBank/DDBJ whole genome shotgun (WGS) entry which is preliminary data.</text>
</comment>
<evidence type="ECO:0000256" key="2">
    <source>
        <dbReference type="SAM" id="SignalP"/>
    </source>
</evidence>
<organism evidence="3 4">
    <name type="scientific">Micromonospora globispora</name>
    <dbReference type="NCBI Taxonomy" id="1450148"/>
    <lineage>
        <taxon>Bacteria</taxon>
        <taxon>Bacillati</taxon>
        <taxon>Actinomycetota</taxon>
        <taxon>Actinomycetes</taxon>
        <taxon>Micromonosporales</taxon>
        <taxon>Micromonosporaceae</taxon>
        <taxon>Micromonospora</taxon>
    </lineage>
</organism>
<reference evidence="4" key="1">
    <citation type="submission" date="2018-05" db="EMBL/GenBank/DDBJ databases">
        <title>Micromonospora globispora sp. nov. and Micromonospora rugosa sp. nov., isolated from marine sediment.</title>
        <authorList>
            <person name="Carro L."/>
            <person name="Aysel V."/>
            <person name="Cetin D."/>
            <person name="Igual J.M."/>
            <person name="Klenk H.-P."/>
            <person name="Trujillo M.E."/>
            <person name="Sahin N."/>
        </authorList>
    </citation>
    <scope>NUCLEOTIDE SEQUENCE [LARGE SCALE GENOMIC DNA]</scope>
    <source>
        <strain evidence="4">S2904</strain>
    </source>
</reference>
<feature type="chain" id="PRO_5039101441" evidence="2">
    <location>
        <begin position="28"/>
        <end position="226"/>
    </location>
</feature>
<dbReference type="AlphaFoldDB" id="A0A317KK70"/>
<dbReference type="EMBL" id="QGSV01000029">
    <property type="protein sequence ID" value="PWU53811.1"/>
    <property type="molecule type" value="Genomic_DNA"/>
</dbReference>
<sequence length="226" mass="23486">MVMVATAVIVVSSVVGGCGTSAAPALALVAATPRTPIAAAAGSGVPTASSTDGAVPVHPPPPVRTPVRSETDEMVPYRIERTNRPRPASAWVPVAGVETRVGDLPVTLTGVSSVRPTSVRVEVLDDRTREAAGVSGALLRLSCADGVTAAATVRLRVSYWEFAQVYGGDYANRVGLVRLPTCALTDPAERECLRRRTRLDAERRDAALSADVTVPAGDEHVLVGVT</sequence>
<feature type="region of interest" description="Disordered" evidence="1">
    <location>
        <begin position="41"/>
        <end position="70"/>
    </location>
</feature>
<evidence type="ECO:0000256" key="1">
    <source>
        <dbReference type="SAM" id="MobiDB-lite"/>
    </source>
</evidence>